<organism evidence="1 2">
    <name type="scientific">Catharanthus roseus</name>
    <name type="common">Madagascar periwinkle</name>
    <name type="synonym">Vinca rosea</name>
    <dbReference type="NCBI Taxonomy" id="4058"/>
    <lineage>
        <taxon>Eukaryota</taxon>
        <taxon>Viridiplantae</taxon>
        <taxon>Streptophyta</taxon>
        <taxon>Embryophyta</taxon>
        <taxon>Tracheophyta</taxon>
        <taxon>Spermatophyta</taxon>
        <taxon>Magnoliopsida</taxon>
        <taxon>eudicotyledons</taxon>
        <taxon>Gunneridae</taxon>
        <taxon>Pentapetalae</taxon>
        <taxon>asterids</taxon>
        <taxon>lamiids</taxon>
        <taxon>Gentianales</taxon>
        <taxon>Apocynaceae</taxon>
        <taxon>Rauvolfioideae</taxon>
        <taxon>Vinceae</taxon>
        <taxon>Catharanthinae</taxon>
        <taxon>Catharanthus</taxon>
    </lineage>
</organism>
<evidence type="ECO:0000313" key="1">
    <source>
        <dbReference type="EMBL" id="KAI5647952.1"/>
    </source>
</evidence>
<dbReference type="EMBL" id="CM044708">
    <property type="protein sequence ID" value="KAI5647952.1"/>
    <property type="molecule type" value="Genomic_DNA"/>
</dbReference>
<name>A0ACB9ZLZ4_CATRO</name>
<sequence length="179" mass="20170">MASFVKNKTQFSSFASRFNRTGTMAKAISDSFPGLKCTVLDLPHVVRGLEGTSKNVAFVGGDMFKSIPPADAVFLKCILHNWTDKECVEILKKCKEAIPSKEKGGKVIIVDMVLGKQSEDDYNEEATETQIFSDMLMMVMTNGRERNEKEWAQLFLQTGFNHYNIIPLGLRSIIEVYYI</sequence>
<dbReference type="Proteomes" id="UP001060085">
    <property type="component" value="Linkage Group LG08"/>
</dbReference>
<accession>A0ACB9ZLZ4</accession>
<evidence type="ECO:0000313" key="2">
    <source>
        <dbReference type="Proteomes" id="UP001060085"/>
    </source>
</evidence>
<proteinExistence type="predicted"/>
<reference evidence="2" key="1">
    <citation type="journal article" date="2023" name="Nat. Plants">
        <title>Single-cell RNA sequencing provides a high-resolution roadmap for understanding the multicellular compartmentation of specialized metabolism.</title>
        <authorList>
            <person name="Sun S."/>
            <person name="Shen X."/>
            <person name="Li Y."/>
            <person name="Li Y."/>
            <person name="Wang S."/>
            <person name="Li R."/>
            <person name="Zhang H."/>
            <person name="Shen G."/>
            <person name="Guo B."/>
            <person name="Wei J."/>
            <person name="Xu J."/>
            <person name="St-Pierre B."/>
            <person name="Chen S."/>
            <person name="Sun C."/>
        </authorList>
    </citation>
    <scope>NUCLEOTIDE SEQUENCE [LARGE SCALE GENOMIC DNA]</scope>
</reference>
<comment type="caution">
    <text evidence="1">The sequence shown here is derived from an EMBL/GenBank/DDBJ whole genome shotgun (WGS) entry which is preliminary data.</text>
</comment>
<protein>
    <submittedName>
        <fullName evidence="1">Uncharacterized protein</fullName>
    </submittedName>
</protein>
<keyword evidence="2" id="KW-1185">Reference proteome</keyword>
<gene>
    <name evidence="1" type="ORF">M9H77_33957</name>
</gene>